<reference evidence="2" key="1">
    <citation type="submission" date="2016-09" db="EMBL/GenBank/DDBJ databases">
        <authorList>
            <person name="Greninger A.L."/>
            <person name="Jerome K.R."/>
            <person name="Mcnair B."/>
            <person name="Wallis C."/>
            <person name="Fang F."/>
        </authorList>
    </citation>
    <scope>NUCLEOTIDE SEQUENCE [LARGE SCALE GENOMIC DNA]</scope>
    <source>
        <strain evidence="2">M6</strain>
    </source>
</reference>
<dbReference type="CDD" id="cd00761">
    <property type="entry name" value="Glyco_tranf_GTA_type"/>
    <property type="match status" value="1"/>
</dbReference>
<evidence type="ECO:0000313" key="2">
    <source>
        <dbReference type="Proteomes" id="UP000094053"/>
    </source>
</evidence>
<keyword evidence="2" id="KW-1185">Reference proteome</keyword>
<accession>A0A1E3RK03</accession>
<dbReference type="Gene3D" id="3.90.550.10">
    <property type="entry name" value="Spore Coat Polysaccharide Biosynthesis Protein SpsA, Chain A"/>
    <property type="match status" value="1"/>
</dbReference>
<dbReference type="Proteomes" id="UP000094053">
    <property type="component" value="Unassembled WGS sequence"/>
</dbReference>
<evidence type="ECO:0000313" key="1">
    <source>
        <dbReference type="EMBL" id="ODQ90206.1"/>
    </source>
</evidence>
<dbReference type="EMBL" id="MIHA01000007">
    <property type="protein sequence ID" value="ODQ90206.1"/>
    <property type="molecule type" value="Genomic_DNA"/>
</dbReference>
<dbReference type="SUPFAM" id="SSF53448">
    <property type="entry name" value="Nucleotide-diphospho-sugar transferases"/>
    <property type="match status" value="1"/>
</dbReference>
<sequence>MPGVRETVTGWADIAEAYRPVVGQAQRWSPDVSVGVIANEAGSPLRATINSILAQSISEIEIVIVGAAAELVHTGIGTAAAPRIRRVQTAAAVSVAAGFNVVLDNSRGRFIKLLGAGATLHPDCIAAQLRVLKSDRGIALVAAGTRDAQHGIARPEHRCGSRRIVGVRSGQCTVRTIVRSGCDPIGPVAGVMFRRAAFERCRDLRKQEAEWQALDLWTRLLRFGDFVGMPDTLVTETHTCEAFHRRAAMRDRLANRIRIARRLTDDPVWEVSTGDRLVGEVNCFWSSLQGRFSALRKHPRRRRDDIVEYRSCVS</sequence>
<proteinExistence type="predicted"/>
<dbReference type="STRING" id="1776.BHQ18_12305"/>
<dbReference type="AlphaFoldDB" id="A0A1E3RK03"/>
<name>A0A1E3RK03_MYCFV</name>
<comment type="caution">
    <text evidence="1">The sequence shown here is derived from an EMBL/GenBank/DDBJ whole genome shotgun (WGS) entry which is preliminary data.</text>
</comment>
<gene>
    <name evidence="1" type="ORF">BHQ18_12305</name>
</gene>
<organism evidence="1 2">
    <name type="scientific">Mycolicibacterium flavescens</name>
    <name type="common">Mycobacterium flavescens</name>
    <dbReference type="NCBI Taxonomy" id="1776"/>
    <lineage>
        <taxon>Bacteria</taxon>
        <taxon>Bacillati</taxon>
        <taxon>Actinomycetota</taxon>
        <taxon>Actinomycetes</taxon>
        <taxon>Mycobacteriales</taxon>
        <taxon>Mycobacteriaceae</taxon>
        <taxon>Mycolicibacterium</taxon>
    </lineage>
</organism>
<dbReference type="InterPro" id="IPR029044">
    <property type="entry name" value="Nucleotide-diphossugar_trans"/>
</dbReference>
<protein>
    <submittedName>
        <fullName evidence="1">Uncharacterized protein</fullName>
    </submittedName>
</protein>